<feature type="domain" description="RDD" evidence="6">
    <location>
        <begin position="6"/>
        <end position="141"/>
    </location>
</feature>
<feature type="transmembrane region" description="Helical" evidence="5">
    <location>
        <begin position="56"/>
        <end position="73"/>
    </location>
</feature>
<dbReference type="Pfam" id="PF06271">
    <property type="entry name" value="RDD"/>
    <property type="match status" value="1"/>
</dbReference>
<dbReference type="AlphaFoldDB" id="A0A454D1G3"/>
<dbReference type="STRING" id="669.AL538_18090"/>
<keyword evidence="2 5" id="KW-0812">Transmembrane</keyword>
<dbReference type="InterPro" id="IPR010432">
    <property type="entry name" value="RDD"/>
</dbReference>
<keyword evidence="3 5" id="KW-1133">Transmembrane helix</keyword>
<feature type="transmembrane region" description="Helical" evidence="5">
    <location>
        <begin position="12"/>
        <end position="36"/>
    </location>
</feature>
<dbReference type="RefSeq" id="WP_009700310.1">
    <property type="nucleotide sequence ID" value="NZ_JBNGTX010000001.1"/>
</dbReference>
<keyword evidence="4 5" id="KW-0472">Membrane</keyword>
<evidence type="ECO:0000256" key="4">
    <source>
        <dbReference type="ARBA" id="ARBA00023136"/>
    </source>
</evidence>
<evidence type="ECO:0000256" key="2">
    <source>
        <dbReference type="ARBA" id="ARBA00022692"/>
    </source>
</evidence>
<protein>
    <submittedName>
        <fullName evidence="7">RDD family protein</fullName>
    </submittedName>
</protein>
<proteinExistence type="predicted"/>
<evidence type="ECO:0000256" key="1">
    <source>
        <dbReference type="ARBA" id="ARBA00004141"/>
    </source>
</evidence>
<sequence>MWCSIADRRRRFIGGFIDLMIVTGLVLTIALTINSVVNGFELSLSENLQLVKDTKASYVLTIPMLMMANWNFLREGQTVGMRLVRIKVVMKNGHDTTKVTTSLRLCMSYLIEMLIPLTPLVNLALFLFHPERRLLHDLLSGTKVVNC</sequence>
<evidence type="ECO:0000313" key="8">
    <source>
        <dbReference type="Proteomes" id="UP000008367"/>
    </source>
</evidence>
<comment type="caution">
    <text evidence="7">The sequence shown here is derived from an EMBL/GenBank/DDBJ whole genome shotgun (WGS) entry which is preliminary data.</text>
</comment>
<feature type="transmembrane region" description="Helical" evidence="5">
    <location>
        <begin position="109"/>
        <end position="128"/>
    </location>
</feature>
<evidence type="ECO:0000256" key="3">
    <source>
        <dbReference type="ARBA" id="ARBA00022989"/>
    </source>
</evidence>
<name>A0A454D1G3_VIBHA</name>
<dbReference type="GO" id="GO:0016020">
    <property type="term" value="C:membrane"/>
    <property type="evidence" value="ECO:0007669"/>
    <property type="project" value="UniProtKB-SubCell"/>
</dbReference>
<organism evidence="7 8">
    <name type="scientific">Vibrio harveyi</name>
    <name type="common">Beneckea harveyi</name>
    <dbReference type="NCBI Taxonomy" id="669"/>
    <lineage>
        <taxon>Bacteria</taxon>
        <taxon>Pseudomonadati</taxon>
        <taxon>Pseudomonadota</taxon>
        <taxon>Gammaproteobacteria</taxon>
        <taxon>Vibrionales</taxon>
        <taxon>Vibrionaceae</taxon>
        <taxon>Vibrio</taxon>
    </lineage>
</organism>
<evidence type="ECO:0000259" key="6">
    <source>
        <dbReference type="Pfam" id="PF06271"/>
    </source>
</evidence>
<evidence type="ECO:0000313" key="7">
    <source>
        <dbReference type="EMBL" id="EKM32498.1"/>
    </source>
</evidence>
<dbReference type="EMBL" id="AJSR01000720">
    <property type="protein sequence ID" value="EKM32498.1"/>
    <property type="molecule type" value="Genomic_DNA"/>
</dbReference>
<comment type="subcellular location">
    <subcellularLocation>
        <location evidence="1">Membrane</location>
        <topology evidence="1">Multi-pass membrane protein</topology>
    </subcellularLocation>
</comment>
<evidence type="ECO:0000256" key="5">
    <source>
        <dbReference type="SAM" id="Phobius"/>
    </source>
</evidence>
<dbReference type="Proteomes" id="UP000008367">
    <property type="component" value="Unassembled WGS sequence"/>
</dbReference>
<accession>A0A454D1G3</accession>
<reference evidence="7 8" key="1">
    <citation type="submission" date="2012-10" db="EMBL/GenBank/DDBJ databases">
        <title>Genome sequence of Vibrio Cholerae HENC-02.</title>
        <authorList>
            <person name="Eppinger M."/>
            <person name="Hasan N.A."/>
            <person name="Sengamalay N."/>
            <person name="Hine E."/>
            <person name="Su Q."/>
            <person name="Daugherty S.C."/>
            <person name="Young S."/>
            <person name="Sadzewicz L."/>
            <person name="Tallon L."/>
            <person name="Cebula T.A."/>
            <person name="Ravel J."/>
            <person name="Colwell R.R."/>
        </authorList>
    </citation>
    <scope>NUCLEOTIDE SEQUENCE [LARGE SCALE GENOMIC DNA]</scope>
    <source>
        <strain evidence="7 8">HENC-02</strain>
    </source>
</reference>
<gene>
    <name evidence="7" type="ORF">VCHENC02_1949</name>
</gene>